<dbReference type="GO" id="GO:0002474">
    <property type="term" value="P:antigen processing and presentation of peptide antigen via MHC class I"/>
    <property type="evidence" value="ECO:0007669"/>
    <property type="project" value="UniProtKB-KW"/>
</dbReference>
<dbReference type="OrthoDB" id="8936120at2759"/>
<dbReference type="FunFam" id="2.60.40.10:FF:000204">
    <property type="entry name" value="Major histocompatibility complex, class I-related protein"/>
    <property type="match status" value="1"/>
</dbReference>
<dbReference type="InterPro" id="IPR050208">
    <property type="entry name" value="MHC_class-I_related"/>
</dbReference>
<feature type="domain" description="Ig-like" evidence="11">
    <location>
        <begin position="73"/>
        <end position="158"/>
    </location>
</feature>
<reference evidence="12" key="2">
    <citation type="submission" date="2025-09" db="UniProtKB">
        <authorList>
            <consortium name="Ensembl"/>
        </authorList>
    </citation>
    <scope>IDENTIFICATION</scope>
</reference>
<dbReference type="PANTHER" id="PTHR16675">
    <property type="entry name" value="MHC CLASS I-RELATED"/>
    <property type="match status" value="1"/>
</dbReference>
<dbReference type="SUPFAM" id="SSF48726">
    <property type="entry name" value="Immunoglobulin"/>
    <property type="match status" value="1"/>
</dbReference>
<name>A0A8C6V916_NAJNA</name>
<proteinExistence type="predicted"/>
<sequence length="235" mass="26982">MFYLHCSSLCRVEDCLLAWYLPNTCMYVYSSLIYKALLKDKASVLCFAPWLSHNTNSRMKGLQGCAVAIFAEPPVGRVMHKTASEKVDVLICQAFGFYPKEIQAIWRRGEEDCKYETLHRNVAPNLDGTYYVWLSIEIDPKERDLFSCHIKELANITSDWPHQPHLFSASRVPADWLGLLLLTCTGEQSWKAGYNLPPGVGWEWRLYSILPLPHPPNQTTPTKPHYAHRTSSKFF</sequence>
<evidence type="ECO:0000313" key="12">
    <source>
        <dbReference type="Ensembl" id="ENSNNAP00000002612.1"/>
    </source>
</evidence>
<evidence type="ECO:0000256" key="9">
    <source>
        <dbReference type="ARBA" id="ARBA00023180"/>
    </source>
</evidence>
<keyword evidence="3" id="KW-0812">Transmembrane</keyword>
<evidence type="ECO:0000256" key="2">
    <source>
        <dbReference type="ARBA" id="ARBA00022451"/>
    </source>
</evidence>
<reference evidence="12" key="1">
    <citation type="submission" date="2025-08" db="UniProtKB">
        <authorList>
            <consortium name="Ensembl"/>
        </authorList>
    </citation>
    <scope>IDENTIFICATION</scope>
</reference>
<dbReference type="GO" id="GO:0005615">
    <property type="term" value="C:extracellular space"/>
    <property type="evidence" value="ECO:0007669"/>
    <property type="project" value="TreeGrafter"/>
</dbReference>
<accession>A0A8C6V916</accession>
<evidence type="ECO:0000256" key="3">
    <source>
        <dbReference type="ARBA" id="ARBA00022692"/>
    </source>
</evidence>
<evidence type="ECO:0000256" key="6">
    <source>
        <dbReference type="ARBA" id="ARBA00022989"/>
    </source>
</evidence>
<keyword evidence="2" id="KW-0490">MHC I</keyword>
<keyword evidence="7" id="KW-0472">Membrane</keyword>
<protein>
    <recommendedName>
        <fullName evidence="11">Ig-like domain-containing protein</fullName>
    </recommendedName>
</protein>
<keyword evidence="9" id="KW-0325">Glycoprotein</keyword>
<keyword evidence="5" id="KW-0391">Immunity</keyword>
<dbReference type="Ensembl" id="ENSNNAT00000002742.1">
    <property type="protein sequence ID" value="ENSNNAP00000002612.1"/>
    <property type="gene ID" value="ENSNNAG00000001786.1"/>
</dbReference>
<evidence type="ECO:0000256" key="5">
    <source>
        <dbReference type="ARBA" id="ARBA00022859"/>
    </source>
</evidence>
<keyword evidence="8" id="KW-1015">Disulfide bond</keyword>
<dbReference type="GO" id="GO:0006955">
    <property type="term" value="P:immune response"/>
    <property type="evidence" value="ECO:0007669"/>
    <property type="project" value="TreeGrafter"/>
</dbReference>
<evidence type="ECO:0000256" key="4">
    <source>
        <dbReference type="ARBA" id="ARBA00022729"/>
    </source>
</evidence>
<evidence type="ECO:0000256" key="8">
    <source>
        <dbReference type="ARBA" id="ARBA00023157"/>
    </source>
</evidence>
<dbReference type="AlphaFoldDB" id="A0A8C6V916"/>
<evidence type="ECO:0000313" key="13">
    <source>
        <dbReference type="Proteomes" id="UP000694559"/>
    </source>
</evidence>
<dbReference type="Pfam" id="PF07654">
    <property type="entry name" value="C1-set"/>
    <property type="match status" value="1"/>
</dbReference>
<evidence type="ECO:0000259" key="11">
    <source>
        <dbReference type="PROSITE" id="PS50835"/>
    </source>
</evidence>
<evidence type="ECO:0000256" key="7">
    <source>
        <dbReference type="ARBA" id="ARBA00023136"/>
    </source>
</evidence>
<dbReference type="InterPro" id="IPR036179">
    <property type="entry name" value="Ig-like_dom_sf"/>
</dbReference>
<dbReference type="PANTHER" id="PTHR16675:SF242">
    <property type="entry name" value="MAJOR HISTOCOMPATIBILITY COMPLEX CLASS I-RELATED GENE PROTEIN"/>
    <property type="match status" value="1"/>
</dbReference>
<comment type="subcellular location">
    <subcellularLocation>
        <location evidence="1">Membrane</location>
        <topology evidence="1">Single-pass type I membrane protein</topology>
    </subcellularLocation>
</comment>
<feature type="region of interest" description="Disordered" evidence="10">
    <location>
        <begin position="215"/>
        <end position="235"/>
    </location>
</feature>
<dbReference type="Proteomes" id="UP000694559">
    <property type="component" value="Unplaced"/>
</dbReference>
<dbReference type="PROSITE" id="PS50835">
    <property type="entry name" value="IG_LIKE"/>
    <property type="match status" value="1"/>
</dbReference>
<dbReference type="GO" id="GO:0042612">
    <property type="term" value="C:MHC class I protein complex"/>
    <property type="evidence" value="ECO:0007669"/>
    <property type="project" value="UniProtKB-KW"/>
</dbReference>
<feature type="compositionally biased region" description="Basic residues" evidence="10">
    <location>
        <begin position="225"/>
        <end position="235"/>
    </location>
</feature>
<keyword evidence="6" id="KW-1133">Transmembrane helix</keyword>
<evidence type="ECO:0000256" key="10">
    <source>
        <dbReference type="SAM" id="MobiDB-lite"/>
    </source>
</evidence>
<keyword evidence="13" id="KW-1185">Reference proteome</keyword>
<keyword evidence="4" id="KW-0732">Signal</keyword>
<dbReference type="GeneTree" id="ENSGT01050000245879"/>
<dbReference type="Gene3D" id="2.60.40.10">
    <property type="entry name" value="Immunoglobulins"/>
    <property type="match status" value="1"/>
</dbReference>
<organism evidence="12 13">
    <name type="scientific">Naja naja</name>
    <name type="common">Indian cobra</name>
    <dbReference type="NCBI Taxonomy" id="35670"/>
    <lineage>
        <taxon>Eukaryota</taxon>
        <taxon>Metazoa</taxon>
        <taxon>Chordata</taxon>
        <taxon>Craniata</taxon>
        <taxon>Vertebrata</taxon>
        <taxon>Euteleostomi</taxon>
        <taxon>Lepidosauria</taxon>
        <taxon>Squamata</taxon>
        <taxon>Bifurcata</taxon>
        <taxon>Unidentata</taxon>
        <taxon>Episquamata</taxon>
        <taxon>Toxicofera</taxon>
        <taxon>Serpentes</taxon>
        <taxon>Colubroidea</taxon>
        <taxon>Elapidae</taxon>
        <taxon>Elapinae</taxon>
        <taxon>Naja</taxon>
    </lineage>
</organism>
<dbReference type="InterPro" id="IPR007110">
    <property type="entry name" value="Ig-like_dom"/>
</dbReference>
<dbReference type="GO" id="GO:0009897">
    <property type="term" value="C:external side of plasma membrane"/>
    <property type="evidence" value="ECO:0007669"/>
    <property type="project" value="TreeGrafter"/>
</dbReference>
<dbReference type="InterPro" id="IPR003597">
    <property type="entry name" value="Ig_C1-set"/>
</dbReference>
<evidence type="ECO:0000256" key="1">
    <source>
        <dbReference type="ARBA" id="ARBA00004479"/>
    </source>
</evidence>
<dbReference type="InterPro" id="IPR013783">
    <property type="entry name" value="Ig-like_fold"/>
</dbReference>